<dbReference type="InterPro" id="IPR050251">
    <property type="entry name" value="HpcH-HpaI_aldolase"/>
</dbReference>
<evidence type="ECO:0000259" key="4">
    <source>
        <dbReference type="Pfam" id="PF03328"/>
    </source>
</evidence>
<dbReference type="OrthoDB" id="86160at2"/>
<keyword evidence="2" id="KW-0479">Metal-binding</keyword>
<reference evidence="5 6" key="1">
    <citation type="submission" date="2019-04" db="EMBL/GenBank/DDBJ databases">
        <title>Corynebacterium endometrii sp. nov., isolated from the uterus of a cow with endometritis.</title>
        <authorList>
            <person name="Ballas P."/>
            <person name="Ruckert C."/>
            <person name="Wagener K."/>
            <person name="Drillich M."/>
            <person name="Kaempfer P."/>
            <person name="Busse H.-J."/>
            <person name="Ehling-Schulz M."/>
        </authorList>
    </citation>
    <scope>NUCLEOTIDE SEQUENCE [LARGE SCALE GENOMIC DNA]</scope>
    <source>
        <strain evidence="5 6">LMM-1653</strain>
    </source>
</reference>
<sequence length="269" mass="28864">MPAPLQLPETFAQRLRKADRPQYGFWINSGSPVACEIAASAGYDWLLIDAEHTAYSLETILELVRITDAYPATPVVRLPKNDVSLIKRYLDLGAQNLMIPMIDSAEEAEQAVASMHYPPRGVRGVGSILVRAGRFGGIPNYSEIASESVSLTLQIESAAGLENLEEICKVDGIDAIFVGPADLAASMGYMDQPRHPEVAAAVKHIFDVARANDIIVGANSFAKDQAEDYIAAGAAFVAMGADVQLLANSIRGLAAEIYGENPITTPQSY</sequence>
<evidence type="ECO:0000256" key="3">
    <source>
        <dbReference type="ARBA" id="ARBA00023239"/>
    </source>
</evidence>
<proteinExistence type="inferred from homology"/>
<dbReference type="Proteomes" id="UP000296352">
    <property type="component" value="Chromosome"/>
</dbReference>
<keyword evidence="6" id="KW-1185">Reference proteome</keyword>
<dbReference type="EC" id="4.1.2.53" evidence="5"/>
<dbReference type="GO" id="GO:0005737">
    <property type="term" value="C:cytoplasm"/>
    <property type="evidence" value="ECO:0007669"/>
    <property type="project" value="TreeGrafter"/>
</dbReference>
<name>A0A4P7QGS3_9CORY</name>
<dbReference type="KEGG" id="cee:CENDO_02745"/>
<dbReference type="InterPro" id="IPR015813">
    <property type="entry name" value="Pyrv/PenolPyrv_kinase-like_dom"/>
</dbReference>
<dbReference type="GO" id="GO:0106099">
    <property type="term" value="F:2-keto-3-deoxy-L-rhamnonate aldolase activity"/>
    <property type="evidence" value="ECO:0007669"/>
    <property type="project" value="UniProtKB-EC"/>
</dbReference>
<dbReference type="PANTHER" id="PTHR30502">
    <property type="entry name" value="2-KETO-3-DEOXY-L-RHAMNONATE ALDOLASE"/>
    <property type="match status" value="1"/>
</dbReference>
<dbReference type="InterPro" id="IPR040442">
    <property type="entry name" value="Pyrv_kinase-like_dom_sf"/>
</dbReference>
<dbReference type="Pfam" id="PF03328">
    <property type="entry name" value="HpcH_HpaI"/>
    <property type="match status" value="1"/>
</dbReference>
<dbReference type="InterPro" id="IPR005000">
    <property type="entry name" value="Aldolase/citrate-lyase_domain"/>
</dbReference>
<evidence type="ECO:0000256" key="1">
    <source>
        <dbReference type="ARBA" id="ARBA00005568"/>
    </source>
</evidence>
<dbReference type="SUPFAM" id="SSF51621">
    <property type="entry name" value="Phosphoenolpyruvate/pyruvate domain"/>
    <property type="match status" value="1"/>
</dbReference>
<evidence type="ECO:0000313" key="6">
    <source>
        <dbReference type="Proteomes" id="UP000296352"/>
    </source>
</evidence>
<organism evidence="5 6">
    <name type="scientific">Corynebacterium endometrii</name>
    <dbReference type="NCBI Taxonomy" id="2488819"/>
    <lineage>
        <taxon>Bacteria</taxon>
        <taxon>Bacillati</taxon>
        <taxon>Actinomycetota</taxon>
        <taxon>Actinomycetes</taxon>
        <taxon>Mycobacteriales</taxon>
        <taxon>Corynebacteriaceae</taxon>
        <taxon>Corynebacterium</taxon>
    </lineage>
</organism>
<dbReference type="PANTHER" id="PTHR30502:SF0">
    <property type="entry name" value="PHOSPHOENOLPYRUVATE CARBOXYLASE FAMILY PROTEIN"/>
    <property type="match status" value="1"/>
</dbReference>
<dbReference type="RefSeq" id="WP_136140662.1">
    <property type="nucleotide sequence ID" value="NZ_CP039247.1"/>
</dbReference>
<keyword evidence="3 5" id="KW-0456">Lyase</keyword>
<accession>A0A4P7QGS3</accession>
<evidence type="ECO:0000256" key="2">
    <source>
        <dbReference type="ARBA" id="ARBA00022723"/>
    </source>
</evidence>
<dbReference type="GO" id="GO:0046872">
    <property type="term" value="F:metal ion binding"/>
    <property type="evidence" value="ECO:0007669"/>
    <property type="project" value="UniProtKB-KW"/>
</dbReference>
<dbReference type="AlphaFoldDB" id="A0A4P7QGS3"/>
<dbReference type="EMBL" id="CP039247">
    <property type="protein sequence ID" value="QCB27847.1"/>
    <property type="molecule type" value="Genomic_DNA"/>
</dbReference>
<gene>
    <name evidence="5" type="primary">rhmA</name>
    <name evidence="5" type="ORF">CENDO_02745</name>
</gene>
<feature type="domain" description="HpcH/HpaI aldolase/citrate lyase" evidence="4">
    <location>
        <begin position="22"/>
        <end position="248"/>
    </location>
</feature>
<dbReference type="Gene3D" id="3.20.20.60">
    <property type="entry name" value="Phosphoenolpyruvate-binding domains"/>
    <property type="match status" value="1"/>
</dbReference>
<evidence type="ECO:0000313" key="5">
    <source>
        <dbReference type="EMBL" id="QCB27847.1"/>
    </source>
</evidence>
<comment type="similarity">
    <text evidence="1">Belongs to the HpcH/HpaI aldolase family.</text>
</comment>
<protein>
    <submittedName>
        <fullName evidence="5">2-keto-3-deoxy-L-rhamnonate aldolase</fullName>
        <ecNumber evidence="5">4.1.2.53</ecNumber>
    </submittedName>
</protein>